<keyword evidence="3" id="KW-1185">Reference proteome</keyword>
<dbReference type="EMBL" id="CP036526">
    <property type="protein sequence ID" value="QDT12099.1"/>
    <property type="molecule type" value="Genomic_DNA"/>
</dbReference>
<sequence>MPIAAEYLANLLVYDTRQIYCVRLVFGGLRKRLVELLSVSTPLLLAQSTVFLFLMTFYETASL</sequence>
<evidence type="ECO:0000313" key="3">
    <source>
        <dbReference type="Proteomes" id="UP000319817"/>
    </source>
</evidence>
<keyword evidence="1" id="KW-0812">Transmembrane</keyword>
<organism evidence="2 3">
    <name type="scientific">Stieleria marina</name>
    <dbReference type="NCBI Taxonomy" id="1930275"/>
    <lineage>
        <taxon>Bacteria</taxon>
        <taxon>Pseudomonadati</taxon>
        <taxon>Planctomycetota</taxon>
        <taxon>Planctomycetia</taxon>
        <taxon>Pirellulales</taxon>
        <taxon>Pirellulaceae</taxon>
        <taxon>Stieleria</taxon>
    </lineage>
</organism>
<feature type="transmembrane region" description="Helical" evidence="1">
    <location>
        <begin position="33"/>
        <end position="58"/>
    </location>
</feature>
<evidence type="ECO:0000256" key="1">
    <source>
        <dbReference type="SAM" id="Phobius"/>
    </source>
</evidence>
<reference evidence="2 3" key="1">
    <citation type="submission" date="2019-02" db="EMBL/GenBank/DDBJ databases">
        <title>Deep-cultivation of Planctomycetes and their phenomic and genomic characterization uncovers novel biology.</title>
        <authorList>
            <person name="Wiegand S."/>
            <person name="Jogler M."/>
            <person name="Boedeker C."/>
            <person name="Pinto D."/>
            <person name="Vollmers J."/>
            <person name="Rivas-Marin E."/>
            <person name="Kohn T."/>
            <person name="Peeters S.H."/>
            <person name="Heuer A."/>
            <person name="Rast P."/>
            <person name="Oberbeckmann S."/>
            <person name="Bunk B."/>
            <person name="Jeske O."/>
            <person name="Meyerdierks A."/>
            <person name="Storesund J.E."/>
            <person name="Kallscheuer N."/>
            <person name="Luecker S."/>
            <person name="Lage O.M."/>
            <person name="Pohl T."/>
            <person name="Merkel B.J."/>
            <person name="Hornburger P."/>
            <person name="Mueller R.-W."/>
            <person name="Bruemmer F."/>
            <person name="Labrenz M."/>
            <person name="Spormann A.M."/>
            <person name="Op den Camp H."/>
            <person name="Overmann J."/>
            <person name="Amann R."/>
            <person name="Jetten M.S.M."/>
            <person name="Mascher T."/>
            <person name="Medema M.H."/>
            <person name="Devos D.P."/>
            <person name="Kaster A.-K."/>
            <person name="Ovreas L."/>
            <person name="Rohde M."/>
            <person name="Galperin M.Y."/>
            <person name="Jogler C."/>
        </authorList>
    </citation>
    <scope>NUCLEOTIDE SEQUENCE [LARGE SCALE GENOMIC DNA]</scope>
    <source>
        <strain evidence="2 3">K23_9</strain>
    </source>
</reference>
<keyword evidence="1" id="KW-0472">Membrane</keyword>
<keyword evidence="1" id="KW-1133">Transmembrane helix</keyword>
<dbReference type="Proteomes" id="UP000319817">
    <property type="component" value="Chromosome"/>
</dbReference>
<name>A0A517NYA6_9BACT</name>
<accession>A0A517NYA6</accession>
<protein>
    <submittedName>
        <fullName evidence="2">Uncharacterized protein</fullName>
    </submittedName>
</protein>
<proteinExistence type="predicted"/>
<gene>
    <name evidence="2" type="ORF">K239x_41070</name>
</gene>
<evidence type="ECO:0000313" key="2">
    <source>
        <dbReference type="EMBL" id="QDT12099.1"/>
    </source>
</evidence>
<dbReference type="AlphaFoldDB" id="A0A517NYA6"/>